<accession>A0A816X4H1</accession>
<proteinExistence type="predicted"/>
<dbReference type="Proteomes" id="UP001295469">
    <property type="component" value="Chromosome A02"/>
</dbReference>
<dbReference type="AlphaFoldDB" id="A0A816X4H1"/>
<gene>
    <name evidence="1" type="ORF">DARMORV10_A02P30780.1</name>
</gene>
<feature type="non-terminal residue" evidence="1">
    <location>
        <position position="1"/>
    </location>
</feature>
<protein>
    <submittedName>
        <fullName evidence="1">(rape) hypothetical protein</fullName>
    </submittedName>
</protein>
<organism evidence="1">
    <name type="scientific">Brassica napus</name>
    <name type="common">Rape</name>
    <dbReference type="NCBI Taxonomy" id="3708"/>
    <lineage>
        <taxon>Eukaryota</taxon>
        <taxon>Viridiplantae</taxon>
        <taxon>Streptophyta</taxon>
        <taxon>Embryophyta</taxon>
        <taxon>Tracheophyta</taxon>
        <taxon>Spermatophyta</taxon>
        <taxon>Magnoliopsida</taxon>
        <taxon>eudicotyledons</taxon>
        <taxon>Gunneridae</taxon>
        <taxon>Pentapetalae</taxon>
        <taxon>rosids</taxon>
        <taxon>malvids</taxon>
        <taxon>Brassicales</taxon>
        <taxon>Brassicaceae</taxon>
        <taxon>Brassiceae</taxon>
        <taxon>Brassica</taxon>
    </lineage>
</organism>
<evidence type="ECO:0000313" key="1">
    <source>
        <dbReference type="EMBL" id="CAF2142648.1"/>
    </source>
</evidence>
<name>A0A816X4H1_BRANA</name>
<sequence>FFILSSCSFYSETHRPSPSSESHCLCIMNHTVSVFEFKTCKVTTNNRRKRGSPCFSRRCDFEFVKKACCGYFNWVVSLSVLVHMMAFADADWIFKLAWKLDDMKKKVLASVSTTSTPIHAFVEGIHVHTSPVHNSSIPNSPIHISFVHTPRLGTTLSVYV</sequence>
<reference evidence="1" key="1">
    <citation type="submission" date="2021-01" db="EMBL/GenBank/DDBJ databases">
        <authorList>
            <consortium name="Genoscope - CEA"/>
            <person name="William W."/>
        </authorList>
    </citation>
    <scope>NUCLEOTIDE SEQUENCE</scope>
</reference>
<dbReference type="EMBL" id="HG994356">
    <property type="protein sequence ID" value="CAF2142648.1"/>
    <property type="molecule type" value="Genomic_DNA"/>
</dbReference>